<reference evidence="3" key="1">
    <citation type="submission" date="2023-01" db="EMBL/GenBank/DDBJ databases">
        <title>The growth and conidiation of Purpureocillium lavendulum are regulated by nitrogen source and histone H3K14 acetylation.</title>
        <authorList>
            <person name="Tang P."/>
            <person name="Han J."/>
            <person name="Zhang C."/>
            <person name="Tang P."/>
            <person name="Qi F."/>
            <person name="Zhang K."/>
            <person name="Liang L."/>
        </authorList>
    </citation>
    <scope>NUCLEOTIDE SEQUENCE</scope>
    <source>
        <strain evidence="3">YMF1.00683</strain>
    </source>
</reference>
<name>A0AB34FSI4_9HYPO</name>
<sequence length="188" mass="20180">MHRRDGGDGHLAKRDVGSLGIFWIIAGIFIAAVLAWCGYTYLRGGGGLSRRRGKHGGGSRQRGRSRSRTGSRTQGGALERGHGGGEEYEMVNPARSGLGRGHGPALGETLPDGRDDPSKWTWFGLGFACGYGAFVVMLGLFLGHQMKNLPWLWEAETAQRRREEEARAAAAAYVPPPPPAEPGNLATN</sequence>
<dbReference type="Proteomes" id="UP001163105">
    <property type="component" value="Unassembled WGS sequence"/>
</dbReference>
<gene>
    <name evidence="3" type="ORF">O9K51_05365</name>
</gene>
<evidence type="ECO:0000313" key="3">
    <source>
        <dbReference type="EMBL" id="KAJ6441814.1"/>
    </source>
</evidence>
<evidence type="ECO:0000256" key="1">
    <source>
        <dbReference type="SAM" id="MobiDB-lite"/>
    </source>
</evidence>
<feature type="region of interest" description="Disordered" evidence="1">
    <location>
        <begin position="50"/>
        <end position="113"/>
    </location>
</feature>
<keyword evidence="2" id="KW-1133">Transmembrane helix</keyword>
<dbReference type="EMBL" id="JAQHRD010000004">
    <property type="protein sequence ID" value="KAJ6441814.1"/>
    <property type="molecule type" value="Genomic_DNA"/>
</dbReference>
<feature type="region of interest" description="Disordered" evidence="1">
    <location>
        <begin position="163"/>
        <end position="188"/>
    </location>
</feature>
<proteinExistence type="predicted"/>
<organism evidence="3 4">
    <name type="scientific">Purpureocillium lavendulum</name>
    <dbReference type="NCBI Taxonomy" id="1247861"/>
    <lineage>
        <taxon>Eukaryota</taxon>
        <taxon>Fungi</taxon>
        <taxon>Dikarya</taxon>
        <taxon>Ascomycota</taxon>
        <taxon>Pezizomycotina</taxon>
        <taxon>Sordariomycetes</taxon>
        <taxon>Hypocreomycetidae</taxon>
        <taxon>Hypocreales</taxon>
        <taxon>Ophiocordycipitaceae</taxon>
        <taxon>Purpureocillium</taxon>
    </lineage>
</organism>
<keyword evidence="2" id="KW-0472">Membrane</keyword>
<evidence type="ECO:0000313" key="4">
    <source>
        <dbReference type="Proteomes" id="UP001163105"/>
    </source>
</evidence>
<protein>
    <submittedName>
        <fullName evidence="3">Chromosome segregation protein (SepB)</fullName>
    </submittedName>
</protein>
<feature type="compositionally biased region" description="Basic residues" evidence="1">
    <location>
        <begin position="50"/>
        <end position="69"/>
    </location>
</feature>
<evidence type="ECO:0000256" key="2">
    <source>
        <dbReference type="SAM" id="Phobius"/>
    </source>
</evidence>
<comment type="caution">
    <text evidence="3">The sequence shown here is derived from an EMBL/GenBank/DDBJ whole genome shotgun (WGS) entry which is preliminary data.</text>
</comment>
<keyword evidence="2" id="KW-0812">Transmembrane</keyword>
<accession>A0AB34FSI4</accession>
<feature type="transmembrane region" description="Helical" evidence="2">
    <location>
        <begin position="120"/>
        <end position="142"/>
    </location>
</feature>
<feature type="transmembrane region" description="Helical" evidence="2">
    <location>
        <begin position="21"/>
        <end position="42"/>
    </location>
</feature>
<dbReference type="AlphaFoldDB" id="A0AB34FSI4"/>
<keyword evidence="4" id="KW-1185">Reference proteome</keyword>